<accession>A0A9P4NLC2</accession>
<evidence type="ECO:0000313" key="1">
    <source>
        <dbReference type="EMBL" id="KAF2426304.1"/>
    </source>
</evidence>
<name>A0A9P4NLC2_9PEZI</name>
<dbReference type="PANTHER" id="PTHR22504">
    <property type="entry name" value="REPRESSOR OF RNA POLYMERASE III TRANSCRIPTION MAF1"/>
    <property type="match status" value="1"/>
</dbReference>
<organism evidence="1 2">
    <name type="scientific">Tothia fuscella</name>
    <dbReference type="NCBI Taxonomy" id="1048955"/>
    <lineage>
        <taxon>Eukaryota</taxon>
        <taxon>Fungi</taxon>
        <taxon>Dikarya</taxon>
        <taxon>Ascomycota</taxon>
        <taxon>Pezizomycotina</taxon>
        <taxon>Dothideomycetes</taxon>
        <taxon>Pleosporomycetidae</taxon>
        <taxon>Venturiales</taxon>
        <taxon>Cylindrosympodiaceae</taxon>
        <taxon>Tothia</taxon>
    </lineage>
</organism>
<dbReference type="Gene3D" id="3.40.1000.50">
    <property type="entry name" value="Repressor of RNA polymerase III transcription Maf1"/>
    <property type="match status" value="1"/>
</dbReference>
<sequence>MLDVDNMKYIPLRSFEDVSAALNLEKHGFLMEGSCDLYSVKCVGDEKKLYKKIHEDLNAQHQRNIKEAAGMPKEFSSSFRESANLSRASPFGSLTNSGNRRKYAHLIAVLNATHSDHDFSNVLRPDDFVRIRSLDDAVTDIDHKIYDANSSKIPSGSQTPGGSALWNPKMWNTIDDEMDLRDCEIYQYKPLDDPFAEDGDSAFWDMHYFFLNVNRKSLQRRSDGKGKVVLRYVNNSRCCYLYLRATRQPVYYGWNNAAADEEYEEEVGKAGVHNVKRRHSVRESADFSASKRARYWFGDQVGDVEDYFYHKPDDHDDEGGFEGDDYDLCMLEAMRRGRDSNSAHSPEVVG</sequence>
<dbReference type="OrthoDB" id="277029at2759"/>
<dbReference type="InterPro" id="IPR015257">
    <property type="entry name" value="Maf1"/>
</dbReference>
<dbReference type="Proteomes" id="UP000800235">
    <property type="component" value="Unassembled WGS sequence"/>
</dbReference>
<keyword evidence="2" id="KW-1185">Reference proteome</keyword>
<dbReference type="GO" id="GO:0005634">
    <property type="term" value="C:nucleus"/>
    <property type="evidence" value="ECO:0007669"/>
    <property type="project" value="TreeGrafter"/>
</dbReference>
<gene>
    <name evidence="1" type="ORF">EJ08DRAFT_377689</name>
</gene>
<dbReference type="PANTHER" id="PTHR22504:SF0">
    <property type="entry name" value="REPRESSOR OF RNA POLYMERASE III TRANSCRIPTION MAF1 HOMOLOG"/>
    <property type="match status" value="1"/>
</dbReference>
<dbReference type="Pfam" id="PF09174">
    <property type="entry name" value="Maf1"/>
    <property type="match status" value="1"/>
</dbReference>
<reference evidence="1" key="1">
    <citation type="journal article" date="2020" name="Stud. Mycol.">
        <title>101 Dothideomycetes genomes: a test case for predicting lifestyles and emergence of pathogens.</title>
        <authorList>
            <person name="Haridas S."/>
            <person name="Albert R."/>
            <person name="Binder M."/>
            <person name="Bloem J."/>
            <person name="Labutti K."/>
            <person name="Salamov A."/>
            <person name="Andreopoulos B."/>
            <person name="Baker S."/>
            <person name="Barry K."/>
            <person name="Bills G."/>
            <person name="Bluhm B."/>
            <person name="Cannon C."/>
            <person name="Castanera R."/>
            <person name="Culley D."/>
            <person name="Daum C."/>
            <person name="Ezra D."/>
            <person name="Gonzalez J."/>
            <person name="Henrissat B."/>
            <person name="Kuo A."/>
            <person name="Liang C."/>
            <person name="Lipzen A."/>
            <person name="Lutzoni F."/>
            <person name="Magnuson J."/>
            <person name="Mondo S."/>
            <person name="Nolan M."/>
            <person name="Ohm R."/>
            <person name="Pangilinan J."/>
            <person name="Park H.-J."/>
            <person name="Ramirez L."/>
            <person name="Alfaro M."/>
            <person name="Sun H."/>
            <person name="Tritt A."/>
            <person name="Yoshinaga Y."/>
            <person name="Zwiers L.-H."/>
            <person name="Turgeon B."/>
            <person name="Goodwin S."/>
            <person name="Spatafora J."/>
            <person name="Crous P."/>
            <person name="Grigoriev I."/>
        </authorList>
    </citation>
    <scope>NUCLEOTIDE SEQUENCE</scope>
    <source>
        <strain evidence="1">CBS 130266</strain>
    </source>
</reference>
<comment type="caution">
    <text evidence="1">The sequence shown here is derived from an EMBL/GenBank/DDBJ whole genome shotgun (WGS) entry which is preliminary data.</text>
</comment>
<dbReference type="AlphaFoldDB" id="A0A9P4NLC2"/>
<evidence type="ECO:0000313" key="2">
    <source>
        <dbReference type="Proteomes" id="UP000800235"/>
    </source>
</evidence>
<dbReference type="EMBL" id="MU007065">
    <property type="protein sequence ID" value="KAF2426304.1"/>
    <property type="molecule type" value="Genomic_DNA"/>
</dbReference>
<protein>
    <submittedName>
        <fullName evidence="1">Maf1-domain-containing protein</fullName>
    </submittedName>
</protein>
<dbReference type="InterPro" id="IPR038564">
    <property type="entry name" value="Maf1_sf"/>
</dbReference>
<dbReference type="GO" id="GO:0016480">
    <property type="term" value="P:negative regulation of transcription by RNA polymerase III"/>
    <property type="evidence" value="ECO:0007669"/>
    <property type="project" value="InterPro"/>
</dbReference>
<proteinExistence type="predicted"/>
<dbReference type="GO" id="GO:0000994">
    <property type="term" value="F:RNA polymerase III core binding"/>
    <property type="evidence" value="ECO:0007669"/>
    <property type="project" value="TreeGrafter"/>
</dbReference>